<dbReference type="UniPathway" id="UPA00988"/>
<dbReference type="OrthoDB" id="40048at2759"/>
<protein>
    <submittedName>
        <fullName evidence="4">Elongator complex protein 1</fullName>
    </submittedName>
</protein>
<dbReference type="Proteomes" id="UP000038010">
    <property type="component" value="Unassembled WGS sequence"/>
</dbReference>
<dbReference type="InterPro" id="IPR056166">
    <property type="entry name" value="TPR_ELP1"/>
</dbReference>
<dbReference type="InterPro" id="IPR006849">
    <property type="entry name" value="Elp1"/>
</dbReference>
<dbReference type="InterPro" id="IPR056167">
    <property type="entry name" value="A-sol_ELP1"/>
</dbReference>
<reference evidence="4 5" key="1">
    <citation type="submission" date="2015-06" db="EMBL/GenBank/DDBJ databases">
        <title>Draft genome of the ant-associated black yeast Phialophora attae CBS 131958.</title>
        <authorList>
            <person name="Moreno L.F."/>
            <person name="Stielow B.J."/>
            <person name="de Hoog S."/>
            <person name="Vicente V.A."/>
            <person name="Weiss V.A."/>
            <person name="de Vries M."/>
            <person name="Cruz L.M."/>
            <person name="Souza E.M."/>
        </authorList>
    </citation>
    <scope>NUCLEOTIDE SEQUENCE [LARGE SCALE GENOMIC DNA]</scope>
    <source>
        <strain evidence="4 5">CBS 131958</strain>
    </source>
</reference>
<feature type="domain" description="ELP1 N-terminal second beta-propeller" evidence="1">
    <location>
        <begin position="71"/>
        <end position="366"/>
    </location>
</feature>
<dbReference type="Pfam" id="PF23925">
    <property type="entry name" value="A-sol_ELP1"/>
    <property type="match status" value="1"/>
</dbReference>
<dbReference type="InterPro" id="IPR056165">
    <property type="entry name" value="Beta-prop_ELP1_2nd"/>
</dbReference>
<dbReference type="GeneID" id="28738604"/>
<evidence type="ECO:0000313" key="4">
    <source>
        <dbReference type="EMBL" id="KPI44149.1"/>
    </source>
</evidence>
<evidence type="ECO:0000259" key="3">
    <source>
        <dbReference type="Pfam" id="PF23925"/>
    </source>
</evidence>
<proteinExistence type="predicted"/>
<feature type="domain" description="ELP1 alpha-solenoid" evidence="3">
    <location>
        <begin position="390"/>
        <end position="598"/>
    </location>
</feature>
<evidence type="ECO:0000259" key="1">
    <source>
        <dbReference type="Pfam" id="PF23797"/>
    </source>
</evidence>
<name>A0A0N0NQW6_9EURO</name>
<dbReference type="VEuPathDB" id="FungiDB:AB675_6432"/>
<dbReference type="PANTHER" id="PTHR12747:SF0">
    <property type="entry name" value="ELONGATOR COMPLEX PROTEIN 1"/>
    <property type="match status" value="1"/>
</dbReference>
<evidence type="ECO:0000313" key="5">
    <source>
        <dbReference type="Proteomes" id="UP000038010"/>
    </source>
</evidence>
<dbReference type="GO" id="GO:0002926">
    <property type="term" value="P:tRNA wobble base 5-methoxycarbonylmethyl-2-thiouridinylation"/>
    <property type="evidence" value="ECO:0007669"/>
    <property type="project" value="TreeGrafter"/>
</dbReference>
<gene>
    <name evidence="4" type="ORF">AB675_6432</name>
</gene>
<dbReference type="GO" id="GO:0005829">
    <property type="term" value="C:cytosol"/>
    <property type="evidence" value="ECO:0007669"/>
    <property type="project" value="TreeGrafter"/>
</dbReference>
<keyword evidence="5" id="KW-1185">Reference proteome</keyword>
<evidence type="ECO:0000259" key="2">
    <source>
        <dbReference type="Pfam" id="PF23878"/>
    </source>
</evidence>
<feature type="domain" description="ELP1 TPR" evidence="2">
    <location>
        <begin position="606"/>
        <end position="765"/>
    </location>
</feature>
<dbReference type="EMBL" id="LFJN01000004">
    <property type="protein sequence ID" value="KPI44149.1"/>
    <property type="molecule type" value="Genomic_DNA"/>
</dbReference>
<dbReference type="AlphaFoldDB" id="A0A0N0NQW6"/>
<organism evidence="4 5">
    <name type="scientific">Cyphellophora attinorum</name>
    <dbReference type="NCBI Taxonomy" id="1664694"/>
    <lineage>
        <taxon>Eukaryota</taxon>
        <taxon>Fungi</taxon>
        <taxon>Dikarya</taxon>
        <taxon>Ascomycota</taxon>
        <taxon>Pezizomycotina</taxon>
        <taxon>Eurotiomycetes</taxon>
        <taxon>Chaetothyriomycetidae</taxon>
        <taxon>Chaetothyriales</taxon>
        <taxon>Cyphellophoraceae</taxon>
        <taxon>Cyphellophora</taxon>
    </lineage>
</organism>
<dbReference type="RefSeq" id="XP_018004112.1">
    <property type="nucleotide sequence ID" value="XM_018146724.1"/>
</dbReference>
<dbReference type="PANTHER" id="PTHR12747">
    <property type="entry name" value="ELONGATOR COMPLEX PROTEIN 1"/>
    <property type="match status" value="1"/>
</dbReference>
<dbReference type="STRING" id="1664694.A0A0N0NQW6"/>
<dbReference type="GO" id="GO:0000049">
    <property type="term" value="F:tRNA binding"/>
    <property type="evidence" value="ECO:0007669"/>
    <property type="project" value="TreeGrafter"/>
</dbReference>
<dbReference type="Pfam" id="PF23797">
    <property type="entry name" value="Beta-prop_ELP1_2nd"/>
    <property type="match status" value="1"/>
</dbReference>
<dbReference type="Pfam" id="PF23878">
    <property type="entry name" value="TPR_ELP1"/>
    <property type="match status" value="1"/>
</dbReference>
<comment type="caution">
    <text evidence="4">The sequence shown here is derived from an EMBL/GenBank/DDBJ whole genome shotgun (WGS) entry which is preliminary data.</text>
</comment>
<accession>A0A0N0NQW6</accession>
<dbReference type="GO" id="GO:0033588">
    <property type="term" value="C:elongator holoenzyme complex"/>
    <property type="evidence" value="ECO:0007669"/>
    <property type="project" value="InterPro"/>
</dbReference>
<sequence>MGNYHYYLKQELLMADVDMTPQAPALTVQWHPKSHLRLQLSDRCDHFSLEYHFTVARGSVVLGQDYGIIAVIDGKTLKLTPLRQAGVPPPMSFCEVSFETNIVDCAVDADGETIAVLTTKGVEVCTWPDADAWTRSPTSLKRFSASLSKISLLFQTDEIELRMARTQIELCNKVVYVLEPAQRGNPESISRCEHYGGGVPLNPPIWTEPKSHARSPAQNLITDVRQERIVVQGTDGKVGPLYGNISLPTREKYDPIMIVQEPSASDATLFHLTETVDSGARLLGNGHSPLYNVCSLGTDGTLKVDDIVIAQDCTSYVVTDSHLIFTTNQHLLKFVHLVSPDEMKVPSNTPEVDERCRSIERGARLVTVMPSTYAVVLQMPRGNLETIYPRVLVLAGIRKHIKELDYKAAFLACQAQQVDMNILYDFQPHAFRVNIVKFIEQLKKPSRIDEFIAKLKEEDVTQTLYRDTLQLAGDLENEPAVSSAVEHKPASKVNSICAAMMTALETMPSNNPGYTQNIITAHVCKRPPDLEAALALVSRLHSNSPTEADLAISHLCFLTDATRLYNTALAMYDLEITLLVAQNAQRDPREYMPFLQDLHALPILKRKYIIDNHLKSYAKALESLHAMEDHEAIEAYTIKHSLYSEALSLYKYSPTHHATITKHYAAYLAEKNSHLQAAILYETLGQFDLACNLYTLAHAWREALSCASLSNYPPEQLTSLATTLATTLSEQNRDYRSAAYIHEHYLSSPTEAASLLCKGSYFADASFSSPASPPHPSPKSLIPR</sequence>